<keyword evidence="7" id="KW-1185">Reference proteome</keyword>
<keyword evidence="3" id="KW-0804">Transcription</keyword>
<dbReference type="InterPro" id="IPR036271">
    <property type="entry name" value="Tet_transcr_reg_TetR-rel_C_sf"/>
</dbReference>
<dbReference type="InterPro" id="IPR011075">
    <property type="entry name" value="TetR_C"/>
</dbReference>
<evidence type="ECO:0000256" key="2">
    <source>
        <dbReference type="ARBA" id="ARBA00023125"/>
    </source>
</evidence>
<dbReference type="Proteomes" id="UP001465331">
    <property type="component" value="Unassembled WGS sequence"/>
</dbReference>
<dbReference type="Pfam" id="PF00440">
    <property type="entry name" value="TetR_N"/>
    <property type="match status" value="1"/>
</dbReference>
<evidence type="ECO:0000256" key="4">
    <source>
        <dbReference type="PROSITE-ProRule" id="PRU00335"/>
    </source>
</evidence>
<proteinExistence type="predicted"/>
<comment type="caution">
    <text evidence="6">The sequence shown here is derived from an EMBL/GenBank/DDBJ whole genome shotgun (WGS) entry which is preliminary data.</text>
</comment>
<evidence type="ECO:0000259" key="5">
    <source>
        <dbReference type="PROSITE" id="PS50977"/>
    </source>
</evidence>
<organism evidence="6 7">
    <name type="scientific">Sinimarinibacterium thermocellulolyticum</name>
    <dbReference type="NCBI Taxonomy" id="3170016"/>
    <lineage>
        <taxon>Bacteria</taxon>
        <taxon>Pseudomonadati</taxon>
        <taxon>Pseudomonadota</taxon>
        <taxon>Gammaproteobacteria</taxon>
        <taxon>Nevskiales</taxon>
        <taxon>Nevskiaceae</taxon>
        <taxon>Sinimarinibacterium</taxon>
    </lineage>
</organism>
<evidence type="ECO:0000313" key="7">
    <source>
        <dbReference type="Proteomes" id="UP001465331"/>
    </source>
</evidence>
<dbReference type="SUPFAM" id="SSF46689">
    <property type="entry name" value="Homeodomain-like"/>
    <property type="match status" value="1"/>
</dbReference>
<keyword evidence="1" id="KW-0805">Transcription regulation</keyword>
<dbReference type="PROSITE" id="PS50977">
    <property type="entry name" value="HTH_TETR_2"/>
    <property type="match status" value="1"/>
</dbReference>
<gene>
    <name evidence="6" type="ORF">ABSH63_12070</name>
</gene>
<accession>A0ABV2ABX9</accession>
<sequence length="223" mass="24557">MADAESARTRLLDVALRTFREKGYTATTVDDLCRAACVTKGAFFHHFDSKEAAALAAVEHWNTRTGALFEAAPYWQVEDPRARLLAYLDFRAARVRGELPEFTCLLGTLVQETFASHPALQAACGAGIEAHAQTLVPTIEAARARYAPKADWSAESLARHIQAVLQGGFVLAKALNDPRAALEAIAHLKRYVEGLLPVRRNEARNNASLATRFPTRHPPSKRR</sequence>
<feature type="domain" description="HTH tetR-type" evidence="5">
    <location>
        <begin position="5"/>
        <end position="65"/>
    </location>
</feature>
<dbReference type="SUPFAM" id="SSF48498">
    <property type="entry name" value="Tetracyclin repressor-like, C-terminal domain"/>
    <property type="match status" value="1"/>
</dbReference>
<keyword evidence="2 4" id="KW-0238">DNA-binding</keyword>
<dbReference type="Pfam" id="PF16925">
    <property type="entry name" value="TetR_C_13"/>
    <property type="match status" value="1"/>
</dbReference>
<dbReference type="PRINTS" id="PR00455">
    <property type="entry name" value="HTHTETR"/>
</dbReference>
<dbReference type="InterPro" id="IPR009057">
    <property type="entry name" value="Homeodomain-like_sf"/>
</dbReference>
<dbReference type="PANTHER" id="PTHR47506:SF1">
    <property type="entry name" value="HTH-TYPE TRANSCRIPTIONAL REGULATOR YJDC"/>
    <property type="match status" value="1"/>
</dbReference>
<evidence type="ECO:0000256" key="1">
    <source>
        <dbReference type="ARBA" id="ARBA00023015"/>
    </source>
</evidence>
<protein>
    <submittedName>
        <fullName evidence="6">TetR/AcrR family transcriptional regulator</fullName>
    </submittedName>
</protein>
<dbReference type="PANTHER" id="PTHR47506">
    <property type="entry name" value="TRANSCRIPTIONAL REGULATORY PROTEIN"/>
    <property type="match status" value="1"/>
</dbReference>
<dbReference type="InterPro" id="IPR001647">
    <property type="entry name" value="HTH_TetR"/>
</dbReference>
<dbReference type="Gene3D" id="1.10.357.10">
    <property type="entry name" value="Tetracycline Repressor, domain 2"/>
    <property type="match status" value="1"/>
</dbReference>
<dbReference type="RefSeq" id="WP_352890088.1">
    <property type="nucleotide sequence ID" value="NZ_JBEPIJ010000014.1"/>
</dbReference>
<evidence type="ECO:0000313" key="6">
    <source>
        <dbReference type="EMBL" id="MES0874738.1"/>
    </source>
</evidence>
<evidence type="ECO:0000256" key="3">
    <source>
        <dbReference type="ARBA" id="ARBA00023163"/>
    </source>
</evidence>
<name>A0ABV2ABX9_9GAMM</name>
<reference evidence="6 7" key="1">
    <citation type="submission" date="2024-06" db="EMBL/GenBank/DDBJ databases">
        <authorList>
            <person name="Li Z."/>
            <person name="Jiang Y."/>
        </authorList>
    </citation>
    <scope>NUCLEOTIDE SEQUENCE [LARGE SCALE GENOMIC DNA]</scope>
    <source>
        <strain evidence="6 7">HSW-8</strain>
    </source>
</reference>
<dbReference type="EMBL" id="JBEPIJ010000014">
    <property type="protein sequence ID" value="MES0874738.1"/>
    <property type="molecule type" value="Genomic_DNA"/>
</dbReference>
<feature type="DNA-binding region" description="H-T-H motif" evidence="4">
    <location>
        <begin position="28"/>
        <end position="47"/>
    </location>
</feature>